<dbReference type="GO" id="GO:0035529">
    <property type="term" value="F:NADH pyrophosphatase activity"/>
    <property type="evidence" value="ECO:0007669"/>
    <property type="project" value="TreeGrafter"/>
</dbReference>
<dbReference type="GO" id="GO:0006742">
    <property type="term" value="P:NADP+ catabolic process"/>
    <property type="evidence" value="ECO:0007669"/>
    <property type="project" value="TreeGrafter"/>
</dbReference>
<comment type="catalytic activity">
    <reaction evidence="9">
        <text>a 5'-end NAD(+)-phospho-ribonucleoside in mRNA + H2O = a 5'-end phospho-adenosine-phospho-ribonucleoside in mRNA + beta-nicotinamide D-ribonucleotide + 2 H(+)</text>
        <dbReference type="Rhea" id="RHEA:60876"/>
        <dbReference type="Rhea" id="RHEA-COMP:15698"/>
        <dbReference type="Rhea" id="RHEA-COMP:15719"/>
        <dbReference type="ChEBI" id="CHEBI:14649"/>
        <dbReference type="ChEBI" id="CHEBI:15377"/>
        <dbReference type="ChEBI" id="CHEBI:15378"/>
        <dbReference type="ChEBI" id="CHEBI:144029"/>
        <dbReference type="ChEBI" id="CHEBI:144051"/>
    </reaction>
    <physiologicalReaction direction="left-to-right" evidence="9">
        <dbReference type="Rhea" id="RHEA:60877"/>
    </physiologicalReaction>
</comment>
<dbReference type="NCBIfam" id="NF001299">
    <property type="entry name" value="PRK00241.1"/>
    <property type="match status" value="1"/>
</dbReference>
<dbReference type="PANTHER" id="PTHR42904">
    <property type="entry name" value="NUDIX HYDROLASE, NUDC SUBFAMILY"/>
    <property type="match status" value="1"/>
</dbReference>
<dbReference type="SUPFAM" id="SSF53474">
    <property type="entry name" value="alpha/beta-Hydrolases"/>
    <property type="match status" value="1"/>
</dbReference>
<comment type="cofactor">
    <cofactor evidence="2">
        <name>Zn(2+)</name>
        <dbReference type="ChEBI" id="CHEBI:29105"/>
    </cofactor>
</comment>
<evidence type="ECO:0000256" key="4">
    <source>
        <dbReference type="ARBA" id="ARBA00012381"/>
    </source>
</evidence>
<evidence type="ECO:0000256" key="3">
    <source>
        <dbReference type="ARBA" id="ARBA00009595"/>
    </source>
</evidence>
<dbReference type="Pfam" id="PF00293">
    <property type="entry name" value="NUDIX"/>
    <property type="match status" value="1"/>
</dbReference>
<dbReference type="InterPro" id="IPR049734">
    <property type="entry name" value="NudC-like_C"/>
</dbReference>
<dbReference type="GO" id="GO:0046872">
    <property type="term" value="F:metal ion binding"/>
    <property type="evidence" value="ECO:0007669"/>
    <property type="project" value="UniProtKB-KW"/>
</dbReference>
<dbReference type="GO" id="GO:0005829">
    <property type="term" value="C:cytosol"/>
    <property type="evidence" value="ECO:0007669"/>
    <property type="project" value="TreeGrafter"/>
</dbReference>
<dbReference type="EC" id="3.6.1.22" evidence="4"/>
<accession>A0A2I1M3F8</accession>
<evidence type="ECO:0000256" key="6">
    <source>
        <dbReference type="ARBA" id="ARBA00022801"/>
    </source>
</evidence>
<protein>
    <recommendedName>
        <fullName evidence="4">NAD(+) diphosphatase</fullName>
        <ecNumber evidence="4">3.6.1.22</ecNumber>
    </recommendedName>
</protein>
<gene>
    <name evidence="11" type="ORF">CYJ32_06905</name>
</gene>
<sequence>MAIKYFDIPVHTYHRAVVPAGHSDIPLVLIHAFPVDHHVWDATAAQIIEQTHGRVTVLAVDMPGAGTNPVPDRASVGEIADDGAYTQAMDRMASSIVHAVHSAGFNRAIFAGISMGGYATLSIARQFSDAVAGIALCDTKADADTPAQRANRLAIAERLEREATLEPVFHFAQPQDDDSAFKKSDEFIHTFMAWIASQSPAGVAWRQRMAAGRRDDNDTLGTITVPTAVISGSLDPSSAPDVMRPIADAMKQSQMRFTEIKDAGHFSCYEKPAQVAAALAQLVDDVRSVSTPSADCSALPLTVNAESLRVGELLSDIPMTQGAVNWHIDRREQITPDNWHDVLSAENTFVVLVKNSRIAVAKAGIQSAIHTGHMRRLVELAGSYVAQTLVQHPDALYYLGELYDAAHDEMRTYIALDFDVLTDDTAHSVVTTFVSRALMQYDWPIFRSVSGLLSVHQAQLGAMAQGLSLWHSKTRYCGYCAHATHSINGGWTVQCEGSDAHIHFPRIEPSMIVRITDSEDRIVLQHNKAWENGVYSVCSGFVEVGENTEHAVHREVQEELGITVDTVHYLGSQPWPFPGSLMLAYGAYALDTQLNIDTSEVADAQWFSRDEFMQALAAGRIELPGKASIALRMIEQWYGTQLR</sequence>
<dbReference type="InterPro" id="IPR015797">
    <property type="entry name" value="NUDIX_hydrolase-like_dom_sf"/>
</dbReference>
<evidence type="ECO:0000256" key="5">
    <source>
        <dbReference type="ARBA" id="ARBA00022723"/>
    </source>
</evidence>
<feature type="domain" description="Nudix hydrolase" evidence="10">
    <location>
        <begin position="505"/>
        <end position="635"/>
    </location>
</feature>
<dbReference type="InterPro" id="IPR000073">
    <property type="entry name" value="AB_hydrolase_1"/>
</dbReference>
<dbReference type="Pfam" id="PF12697">
    <property type="entry name" value="Abhydrolase_6"/>
    <property type="match status" value="1"/>
</dbReference>
<evidence type="ECO:0000256" key="8">
    <source>
        <dbReference type="ARBA" id="ARBA00023027"/>
    </source>
</evidence>
<dbReference type="CDD" id="cd03429">
    <property type="entry name" value="NUDIX_NADH_pyrophosphatase_Nudt13"/>
    <property type="match status" value="1"/>
</dbReference>
<name>A0A2I1M3F8_9BIFI</name>
<reference evidence="11 12" key="1">
    <citation type="submission" date="2017-12" db="EMBL/GenBank/DDBJ databases">
        <title>Phylogenetic diversity of female urinary microbiome.</title>
        <authorList>
            <person name="Thomas-White K."/>
            <person name="Wolfe A.J."/>
        </authorList>
    </citation>
    <scope>NUCLEOTIDE SEQUENCE [LARGE SCALE GENOMIC DNA]</scope>
    <source>
        <strain evidence="11 12">UMB0064</strain>
    </source>
</reference>
<dbReference type="Gene3D" id="3.90.79.20">
    <property type="match status" value="1"/>
</dbReference>
<dbReference type="AlphaFoldDB" id="A0A2I1M3F8"/>
<keyword evidence="8" id="KW-0520">NAD</keyword>
<evidence type="ECO:0000313" key="11">
    <source>
        <dbReference type="EMBL" id="PKZ14656.1"/>
    </source>
</evidence>
<dbReference type="InterPro" id="IPR000086">
    <property type="entry name" value="NUDIX_hydrolase_dom"/>
</dbReference>
<dbReference type="InterPro" id="IPR029058">
    <property type="entry name" value="AB_hydrolase_fold"/>
</dbReference>
<keyword evidence="7" id="KW-0460">Magnesium</keyword>
<dbReference type="InterPro" id="IPR050241">
    <property type="entry name" value="NAD-cap_RNA_hydrolase_NudC"/>
</dbReference>
<dbReference type="GO" id="GO:0019677">
    <property type="term" value="P:NAD+ catabolic process"/>
    <property type="evidence" value="ECO:0007669"/>
    <property type="project" value="TreeGrafter"/>
</dbReference>
<dbReference type="SUPFAM" id="SSF55811">
    <property type="entry name" value="Nudix"/>
    <property type="match status" value="1"/>
</dbReference>
<dbReference type="PROSITE" id="PS51462">
    <property type="entry name" value="NUDIX"/>
    <property type="match status" value="1"/>
</dbReference>
<organism evidence="11 12">
    <name type="scientific">Alloscardovia omnicolens</name>
    <dbReference type="NCBI Taxonomy" id="419015"/>
    <lineage>
        <taxon>Bacteria</taxon>
        <taxon>Bacillati</taxon>
        <taxon>Actinomycetota</taxon>
        <taxon>Actinomycetes</taxon>
        <taxon>Bifidobacteriales</taxon>
        <taxon>Bifidobacteriaceae</taxon>
        <taxon>Alloscardovia</taxon>
    </lineage>
</organism>
<dbReference type="Gene3D" id="3.90.79.10">
    <property type="entry name" value="Nucleoside Triphosphate Pyrophosphohydrolase"/>
    <property type="match status" value="1"/>
</dbReference>
<dbReference type="PANTHER" id="PTHR42904:SF6">
    <property type="entry name" value="NAD-CAPPED RNA HYDROLASE NUDT12"/>
    <property type="match status" value="1"/>
</dbReference>
<dbReference type="PROSITE" id="PS00893">
    <property type="entry name" value="NUDIX_BOX"/>
    <property type="match status" value="1"/>
</dbReference>
<keyword evidence="6" id="KW-0378">Hydrolase</keyword>
<evidence type="ECO:0000259" key="10">
    <source>
        <dbReference type="PROSITE" id="PS51462"/>
    </source>
</evidence>
<evidence type="ECO:0000256" key="2">
    <source>
        <dbReference type="ARBA" id="ARBA00001947"/>
    </source>
</evidence>
<dbReference type="Gene3D" id="3.40.50.1820">
    <property type="entry name" value="alpha/beta hydrolase"/>
    <property type="match status" value="1"/>
</dbReference>
<evidence type="ECO:0000256" key="9">
    <source>
        <dbReference type="ARBA" id="ARBA00023679"/>
    </source>
</evidence>
<evidence type="ECO:0000313" key="12">
    <source>
        <dbReference type="Proteomes" id="UP000242263"/>
    </source>
</evidence>
<keyword evidence="5" id="KW-0479">Metal-binding</keyword>
<evidence type="ECO:0000256" key="1">
    <source>
        <dbReference type="ARBA" id="ARBA00001946"/>
    </source>
</evidence>
<evidence type="ECO:0000256" key="7">
    <source>
        <dbReference type="ARBA" id="ARBA00022842"/>
    </source>
</evidence>
<dbReference type="InterPro" id="IPR020084">
    <property type="entry name" value="NUDIX_hydrolase_CS"/>
</dbReference>
<comment type="cofactor">
    <cofactor evidence="1">
        <name>Mg(2+)</name>
        <dbReference type="ChEBI" id="CHEBI:18420"/>
    </cofactor>
</comment>
<dbReference type="EMBL" id="PKGU01000004">
    <property type="protein sequence ID" value="PKZ14656.1"/>
    <property type="molecule type" value="Genomic_DNA"/>
</dbReference>
<dbReference type="RefSeq" id="WP_101541546.1">
    <property type="nucleotide sequence ID" value="NZ_PKGU01000004.1"/>
</dbReference>
<proteinExistence type="inferred from homology"/>
<dbReference type="Proteomes" id="UP000242263">
    <property type="component" value="Unassembled WGS sequence"/>
</dbReference>
<comment type="caution">
    <text evidence="11">The sequence shown here is derived from an EMBL/GenBank/DDBJ whole genome shotgun (WGS) entry which is preliminary data.</text>
</comment>
<comment type="similarity">
    <text evidence="3">Belongs to the Nudix hydrolase family. NudC subfamily.</text>
</comment>